<evidence type="ECO:0000313" key="1">
    <source>
        <dbReference type="EMBL" id="CAL4075735.1"/>
    </source>
</evidence>
<protein>
    <submittedName>
        <fullName evidence="1">Uncharacterized protein</fullName>
    </submittedName>
</protein>
<feature type="non-terminal residue" evidence="1">
    <location>
        <position position="1"/>
    </location>
</feature>
<evidence type="ECO:0000313" key="2">
    <source>
        <dbReference type="Proteomes" id="UP001497623"/>
    </source>
</evidence>
<gene>
    <name evidence="1" type="ORF">MNOR_LOCUS9896</name>
</gene>
<comment type="caution">
    <text evidence="1">The sequence shown here is derived from an EMBL/GenBank/DDBJ whole genome shotgun (WGS) entry which is preliminary data.</text>
</comment>
<dbReference type="AlphaFoldDB" id="A0AAV2QC12"/>
<dbReference type="EMBL" id="CAXKWB010004883">
    <property type="protein sequence ID" value="CAL4075735.1"/>
    <property type="molecule type" value="Genomic_DNA"/>
</dbReference>
<dbReference type="Proteomes" id="UP001497623">
    <property type="component" value="Unassembled WGS sequence"/>
</dbReference>
<sequence>EDPVVCLQEHIHHQGQVTLVNLVIGHQVLQVWLVGHLEAHQVDQVFVCPMGTHREDLRGHTHRDIHHKGDSMVVGTLPRMSLKATQVGPLLLQHQGSKDTGLHLQHLHHQVILGILLVLSQVAQEPLPLHRLVGVQVHSQMVSSLVLALLHLLQAALLLHTPAQQLPTLPLLRP</sequence>
<accession>A0AAV2QC12</accession>
<keyword evidence="2" id="KW-1185">Reference proteome</keyword>
<name>A0AAV2QC12_MEGNR</name>
<proteinExistence type="predicted"/>
<organism evidence="1 2">
    <name type="scientific">Meganyctiphanes norvegica</name>
    <name type="common">Northern krill</name>
    <name type="synonym">Thysanopoda norvegica</name>
    <dbReference type="NCBI Taxonomy" id="48144"/>
    <lineage>
        <taxon>Eukaryota</taxon>
        <taxon>Metazoa</taxon>
        <taxon>Ecdysozoa</taxon>
        <taxon>Arthropoda</taxon>
        <taxon>Crustacea</taxon>
        <taxon>Multicrustacea</taxon>
        <taxon>Malacostraca</taxon>
        <taxon>Eumalacostraca</taxon>
        <taxon>Eucarida</taxon>
        <taxon>Euphausiacea</taxon>
        <taxon>Euphausiidae</taxon>
        <taxon>Meganyctiphanes</taxon>
    </lineage>
</organism>
<reference evidence="1 2" key="1">
    <citation type="submission" date="2024-05" db="EMBL/GenBank/DDBJ databases">
        <authorList>
            <person name="Wallberg A."/>
        </authorList>
    </citation>
    <scope>NUCLEOTIDE SEQUENCE [LARGE SCALE GENOMIC DNA]</scope>
</reference>